<feature type="transmembrane region" description="Helical" evidence="1">
    <location>
        <begin position="12"/>
        <end position="36"/>
    </location>
</feature>
<evidence type="ECO:0000313" key="2">
    <source>
        <dbReference type="EMBL" id="SKA79863.1"/>
    </source>
</evidence>
<dbReference type="STRING" id="1121449.SAMN02745704_01270"/>
<dbReference type="RefSeq" id="WP_159447150.1">
    <property type="nucleotide sequence ID" value="NZ_FUYC01000004.1"/>
</dbReference>
<feature type="transmembrane region" description="Helical" evidence="1">
    <location>
        <begin position="220"/>
        <end position="242"/>
    </location>
</feature>
<keyword evidence="1" id="KW-0812">Transmembrane</keyword>
<evidence type="ECO:0000256" key="1">
    <source>
        <dbReference type="SAM" id="Phobius"/>
    </source>
</evidence>
<keyword evidence="1" id="KW-0472">Membrane</keyword>
<accession>A0A1T4WR88</accession>
<protein>
    <submittedName>
        <fullName evidence="2">Uncharacterized membrane protein</fullName>
    </submittedName>
</protein>
<keyword evidence="3" id="KW-1185">Reference proteome</keyword>
<evidence type="ECO:0000313" key="3">
    <source>
        <dbReference type="Proteomes" id="UP000190027"/>
    </source>
</evidence>
<name>A0A1T4WR88_9BACT</name>
<dbReference type="OrthoDB" id="9782559at2"/>
<proteinExistence type="predicted"/>
<sequence length="243" mass="25722">MRFVYHSGGPGSFIAFFLFVALLFLLFVVLPANIAAHAAEGLGLTPLQGIVLLVAMVLTRGLEFTVYRSERLVREVIRPETPFAELLRTRGMAGAESIYGEELVPQTFAVALGGLILPLVMSAVFLFRVAHLPNALAWAGLAVVVSSAVCFAATTYRGGMPPKLPVFLPPVCAGLTAVMLPHAEFTAAASFAAAVFGPIVGNGFLPLAVPRMRGRVDTPYLVFGGPQVFWGIFFGCVVAGLVA</sequence>
<feature type="transmembrane region" description="Helical" evidence="1">
    <location>
        <begin position="189"/>
        <end position="208"/>
    </location>
</feature>
<dbReference type="EMBL" id="FUYC01000004">
    <property type="protein sequence ID" value="SKA79863.1"/>
    <property type="molecule type" value="Genomic_DNA"/>
</dbReference>
<keyword evidence="1" id="KW-1133">Transmembrane helix</keyword>
<dbReference type="InterPro" id="IPR011672">
    <property type="entry name" value="DUF1614"/>
</dbReference>
<dbReference type="Pfam" id="PF07758">
    <property type="entry name" value="DUF1614"/>
    <property type="match status" value="1"/>
</dbReference>
<reference evidence="2 3" key="1">
    <citation type="submission" date="2017-02" db="EMBL/GenBank/DDBJ databases">
        <authorList>
            <person name="Peterson S.W."/>
        </authorList>
    </citation>
    <scope>NUCLEOTIDE SEQUENCE [LARGE SCALE GENOMIC DNA]</scope>
    <source>
        <strain evidence="2 3">DSM 16080</strain>
    </source>
</reference>
<feature type="transmembrane region" description="Helical" evidence="1">
    <location>
        <begin position="135"/>
        <end position="154"/>
    </location>
</feature>
<organism evidence="2 3">
    <name type="scientific">Paucidesulfovibrio gracilis DSM 16080</name>
    <dbReference type="NCBI Taxonomy" id="1121449"/>
    <lineage>
        <taxon>Bacteria</taxon>
        <taxon>Pseudomonadati</taxon>
        <taxon>Thermodesulfobacteriota</taxon>
        <taxon>Desulfovibrionia</taxon>
        <taxon>Desulfovibrionales</taxon>
        <taxon>Desulfovibrionaceae</taxon>
        <taxon>Paucidesulfovibrio</taxon>
    </lineage>
</organism>
<gene>
    <name evidence="2" type="ORF">SAMN02745704_01270</name>
</gene>
<dbReference type="Proteomes" id="UP000190027">
    <property type="component" value="Unassembled WGS sequence"/>
</dbReference>
<dbReference type="AlphaFoldDB" id="A0A1T4WR88"/>
<feature type="transmembrane region" description="Helical" evidence="1">
    <location>
        <begin position="108"/>
        <end position="129"/>
    </location>
</feature>